<evidence type="ECO:0000256" key="4">
    <source>
        <dbReference type="ARBA" id="ARBA00022692"/>
    </source>
</evidence>
<dbReference type="InterPro" id="IPR011701">
    <property type="entry name" value="MFS"/>
</dbReference>
<feature type="transmembrane region" description="Helical" evidence="7">
    <location>
        <begin position="274"/>
        <end position="291"/>
    </location>
</feature>
<dbReference type="OrthoDB" id="9795150at2"/>
<dbReference type="PANTHER" id="PTHR23514">
    <property type="entry name" value="BYPASS OF STOP CODON PROTEIN 6"/>
    <property type="match status" value="1"/>
</dbReference>
<keyword evidence="10" id="KW-1185">Reference proteome</keyword>
<comment type="similarity">
    <text evidence="2">Belongs to the major facilitator superfamily.</text>
</comment>
<feature type="transmembrane region" description="Helical" evidence="7">
    <location>
        <begin position="362"/>
        <end position="380"/>
    </location>
</feature>
<dbReference type="GO" id="GO:0012505">
    <property type="term" value="C:endomembrane system"/>
    <property type="evidence" value="ECO:0007669"/>
    <property type="project" value="UniProtKB-SubCell"/>
</dbReference>
<feature type="transmembrane region" description="Helical" evidence="7">
    <location>
        <begin position="248"/>
        <end position="267"/>
    </location>
</feature>
<dbReference type="EMBL" id="SNYF01000007">
    <property type="protein sequence ID" value="TDQ16625.1"/>
    <property type="molecule type" value="Genomic_DNA"/>
</dbReference>
<dbReference type="Proteomes" id="UP000294535">
    <property type="component" value="Unassembled WGS sequence"/>
</dbReference>
<dbReference type="InterPro" id="IPR051788">
    <property type="entry name" value="MFS_Transporter"/>
</dbReference>
<keyword evidence="4 7" id="KW-0812">Transmembrane</keyword>
<feature type="transmembrane region" description="Helical" evidence="7">
    <location>
        <begin position="129"/>
        <end position="150"/>
    </location>
</feature>
<evidence type="ECO:0000256" key="2">
    <source>
        <dbReference type="ARBA" id="ARBA00008335"/>
    </source>
</evidence>
<evidence type="ECO:0000313" key="9">
    <source>
        <dbReference type="EMBL" id="TDQ16625.1"/>
    </source>
</evidence>
<dbReference type="GO" id="GO:0016020">
    <property type="term" value="C:membrane"/>
    <property type="evidence" value="ECO:0007669"/>
    <property type="project" value="TreeGrafter"/>
</dbReference>
<reference evidence="9 10" key="1">
    <citation type="submission" date="2019-03" db="EMBL/GenBank/DDBJ databases">
        <title>Genomic Encyclopedia of Type Strains, Phase III (KMG-III): the genomes of soil and plant-associated and newly described type strains.</title>
        <authorList>
            <person name="Whitman W."/>
        </authorList>
    </citation>
    <scope>NUCLEOTIDE SEQUENCE [LARGE SCALE GENOMIC DNA]</scope>
    <source>
        <strain evidence="9 10">CECT 8446</strain>
    </source>
</reference>
<feature type="transmembrane region" description="Helical" evidence="7">
    <location>
        <begin position="41"/>
        <end position="60"/>
    </location>
</feature>
<dbReference type="SUPFAM" id="SSF103473">
    <property type="entry name" value="MFS general substrate transporter"/>
    <property type="match status" value="1"/>
</dbReference>
<dbReference type="GO" id="GO:0022857">
    <property type="term" value="F:transmembrane transporter activity"/>
    <property type="evidence" value="ECO:0007669"/>
    <property type="project" value="InterPro"/>
</dbReference>
<dbReference type="PROSITE" id="PS50850">
    <property type="entry name" value="MFS"/>
    <property type="match status" value="1"/>
</dbReference>
<feature type="domain" description="Major facilitator superfamily (MFS) profile" evidence="8">
    <location>
        <begin position="6"/>
        <end position="385"/>
    </location>
</feature>
<feature type="transmembrane region" description="Helical" evidence="7">
    <location>
        <begin position="93"/>
        <end position="117"/>
    </location>
</feature>
<keyword evidence="5 7" id="KW-1133">Transmembrane helix</keyword>
<evidence type="ECO:0000256" key="5">
    <source>
        <dbReference type="ARBA" id="ARBA00022989"/>
    </source>
</evidence>
<keyword evidence="6 7" id="KW-0472">Membrane</keyword>
<proteinExistence type="inferred from homology"/>
<dbReference type="Pfam" id="PF07690">
    <property type="entry name" value="MFS_1"/>
    <property type="match status" value="1"/>
</dbReference>
<dbReference type="Gene3D" id="1.20.1250.20">
    <property type="entry name" value="MFS general substrate transporter like domains"/>
    <property type="match status" value="1"/>
</dbReference>
<dbReference type="InterPro" id="IPR036259">
    <property type="entry name" value="MFS_trans_sf"/>
</dbReference>
<sequence length="393" mass="43003">MKKKVLLLIIYLAFISLGLPDSLLGAAWPEMYPELKVPIAYAGIISMIVAAGTVISSLFSTKLIERFGVAVVTTVSVLFTALAIIGFAYSNNIIYLFLLAIPLGLGSGCVDAALNNYVALHYKASHMNWLHCFWGVGAAIGPVIMSSYFARGESWSSGYLTVGWIQLGLVAILLFSIPLWVKRNPSSSNSDGPSKKSSYREILKIPGIRQALIVFFCYCTIEATFGLWGASYLVLIREFKPQDAAKLVSFYYGGITIGRFLSGFLTTRFTNQQLVYGGQGVLILGLITLSLPFQITLLPAFLLIGLGCAPIFPSLLHETPRNFGEKNSQAIMGLQMASAYVGITIMPLIFGELAVYLTYSSLFWFLGIILMVKILLTVDLNRVVKKNRIPTSN</sequence>
<feature type="transmembrane region" description="Helical" evidence="7">
    <location>
        <begin position="337"/>
        <end position="356"/>
    </location>
</feature>
<gene>
    <name evidence="9" type="ORF">DFQ04_2747</name>
</gene>
<feature type="transmembrane region" description="Helical" evidence="7">
    <location>
        <begin position="212"/>
        <end position="236"/>
    </location>
</feature>
<protein>
    <submittedName>
        <fullName evidence="9">Fucose permease</fullName>
    </submittedName>
</protein>
<feature type="transmembrane region" description="Helical" evidence="7">
    <location>
        <begin position="67"/>
        <end position="87"/>
    </location>
</feature>
<accession>A0A4R6T563</accession>
<name>A0A4R6T563_9BACT</name>
<evidence type="ECO:0000259" key="8">
    <source>
        <dbReference type="PROSITE" id="PS50850"/>
    </source>
</evidence>
<evidence type="ECO:0000313" key="10">
    <source>
        <dbReference type="Proteomes" id="UP000294535"/>
    </source>
</evidence>
<dbReference type="PANTHER" id="PTHR23514:SF3">
    <property type="entry name" value="BYPASS OF STOP CODON PROTEIN 6"/>
    <property type="match status" value="1"/>
</dbReference>
<dbReference type="AlphaFoldDB" id="A0A4R6T563"/>
<evidence type="ECO:0000256" key="6">
    <source>
        <dbReference type="ARBA" id="ARBA00023136"/>
    </source>
</evidence>
<evidence type="ECO:0000256" key="7">
    <source>
        <dbReference type="SAM" id="Phobius"/>
    </source>
</evidence>
<dbReference type="RefSeq" id="WP_133556706.1">
    <property type="nucleotide sequence ID" value="NZ_SNYF01000007.1"/>
</dbReference>
<comment type="caution">
    <text evidence="9">The sequence shown here is derived from an EMBL/GenBank/DDBJ whole genome shotgun (WGS) entry which is preliminary data.</text>
</comment>
<dbReference type="InterPro" id="IPR020846">
    <property type="entry name" value="MFS_dom"/>
</dbReference>
<keyword evidence="3" id="KW-0813">Transport</keyword>
<feature type="transmembrane region" description="Helical" evidence="7">
    <location>
        <begin position="297"/>
        <end position="316"/>
    </location>
</feature>
<feature type="transmembrane region" description="Helical" evidence="7">
    <location>
        <begin position="162"/>
        <end position="181"/>
    </location>
</feature>
<organism evidence="9 10">
    <name type="scientific">Algoriphagus boseongensis</name>
    <dbReference type="NCBI Taxonomy" id="1442587"/>
    <lineage>
        <taxon>Bacteria</taxon>
        <taxon>Pseudomonadati</taxon>
        <taxon>Bacteroidota</taxon>
        <taxon>Cytophagia</taxon>
        <taxon>Cytophagales</taxon>
        <taxon>Cyclobacteriaceae</taxon>
        <taxon>Algoriphagus</taxon>
    </lineage>
</organism>
<evidence type="ECO:0000256" key="3">
    <source>
        <dbReference type="ARBA" id="ARBA00022448"/>
    </source>
</evidence>
<evidence type="ECO:0000256" key="1">
    <source>
        <dbReference type="ARBA" id="ARBA00004127"/>
    </source>
</evidence>
<comment type="subcellular location">
    <subcellularLocation>
        <location evidence="1">Endomembrane system</location>
        <topology evidence="1">Multi-pass membrane protein</topology>
    </subcellularLocation>
</comment>